<dbReference type="EMBL" id="LDOV01000017">
    <property type="protein sequence ID" value="KLV01086.1"/>
    <property type="molecule type" value="Genomic_DNA"/>
</dbReference>
<name>A0A0J1GN91_9GAMM</name>
<sequence length="468" mass="52389">MICKSHPELFIEQLDYDKDASLTWFEPLAGQPWAMILRSAASDHPDNRFDILVADPLATLETHGETTRIKFSNGDEKISTLDPFHLVEKIQHDLLPSLKPVNDVPFIGGAIGFFSYDLGRRVEKIATTAAHDLGTADMAVGIYDWALIADHQQEKLYVISPKDHPRLAWLQAQKKRHDAEALTNNTSQDNRFLLTSPWQANMDKATYCNKFDRVQNYLLSGDCYQINLAQRFSALYQGDEWHAYRLLEDSNQAPFSAFIRTEDSSVLSVSPERFLQHRHGLVETKPIKGTRPRSADPVTDRALADQLRTTEKDQAENLMIVDLLRNDIGRVAKPGSVSVPKLFDVESFPAVHHLVSTVVGELDSQYSPTDLLRACFPGGSITGAPKIRAMQIIEELEPHRRSVYCGSIGYISRCGQMDTSITIRTLIAHQQQIHAWAGGGLVADSQADSEYQETLDKLSRILPTLPSA</sequence>
<dbReference type="Pfam" id="PF00425">
    <property type="entry name" value="Chorismate_bind"/>
    <property type="match status" value="1"/>
</dbReference>
<dbReference type="GO" id="GO:0009396">
    <property type="term" value="P:folic acid-containing compound biosynthetic process"/>
    <property type="evidence" value="ECO:0007669"/>
    <property type="project" value="InterPro"/>
</dbReference>
<dbReference type="RefSeq" id="WP_047874205.1">
    <property type="nucleotide sequence ID" value="NZ_BMYC01000002.1"/>
</dbReference>
<dbReference type="InterPro" id="IPR006805">
    <property type="entry name" value="Anth_synth_I_N"/>
</dbReference>
<dbReference type="Proteomes" id="UP000036426">
    <property type="component" value="Unassembled WGS sequence"/>
</dbReference>
<dbReference type="OrthoDB" id="9803598at2"/>
<evidence type="ECO:0000313" key="6">
    <source>
        <dbReference type="Proteomes" id="UP000036426"/>
    </source>
</evidence>
<accession>A0A0J1GN91</accession>
<evidence type="ECO:0000256" key="1">
    <source>
        <dbReference type="ARBA" id="ARBA00013139"/>
    </source>
</evidence>
<evidence type="ECO:0000259" key="3">
    <source>
        <dbReference type="Pfam" id="PF00425"/>
    </source>
</evidence>
<feature type="domain" description="Anthranilate synthase component I N-terminal" evidence="4">
    <location>
        <begin position="19"/>
        <end position="158"/>
    </location>
</feature>
<dbReference type="EC" id="2.6.1.85" evidence="1"/>
<dbReference type="SUPFAM" id="SSF56322">
    <property type="entry name" value="ADC synthase"/>
    <property type="match status" value="1"/>
</dbReference>
<evidence type="ECO:0000313" key="5">
    <source>
        <dbReference type="EMBL" id="KLV01086.1"/>
    </source>
</evidence>
<keyword evidence="5" id="KW-0032">Aminotransferase</keyword>
<feature type="domain" description="Chorismate-utilising enzyme C-terminal" evidence="3">
    <location>
        <begin position="204"/>
        <end position="457"/>
    </location>
</feature>
<keyword evidence="6" id="KW-1185">Reference proteome</keyword>
<comment type="caution">
    <text evidence="5">The sequence shown here is derived from an EMBL/GenBank/DDBJ whole genome shotgun (WGS) entry which is preliminary data.</text>
</comment>
<dbReference type="Pfam" id="PF04715">
    <property type="entry name" value="Anth_synt_I_N"/>
    <property type="match status" value="1"/>
</dbReference>
<protein>
    <recommendedName>
        <fullName evidence="1">aminodeoxychorismate synthase</fullName>
        <ecNumber evidence="1">2.6.1.85</ecNumber>
    </recommendedName>
</protein>
<dbReference type="AlphaFoldDB" id="A0A0J1GN91"/>
<dbReference type="PRINTS" id="PR00095">
    <property type="entry name" value="ANTSNTHASEI"/>
</dbReference>
<dbReference type="GO" id="GO:0000162">
    <property type="term" value="P:L-tryptophan biosynthetic process"/>
    <property type="evidence" value="ECO:0007669"/>
    <property type="project" value="TreeGrafter"/>
</dbReference>
<dbReference type="InterPro" id="IPR015890">
    <property type="entry name" value="Chorismate_C"/>
</dbReference>
<dbReference type="PANTHER" id="PTHR11236">
    <property type="entry name" value="AMINOBENZOATE/ANTHRANILATE SYNTHASE"/>
    <property type="match status" value="1"/>
</dbReference>
<keyword evidence="2 5" id="KW-0808">Transferase</keyword>
<dbReference type="InterPro" id="IPR005802">
    <property type="entry name" value="ADC_synth_comp_1"/>
</dbReference>
<dbReference type="InterPro" id="IPR019999">
    <property type="entry name" value="Anth_synth_I-like"/>
</dbReference>
<dbReference type="GO" id="GO:0046820">
    <property type="term" value="F:4-amino-4-deoxychorismate synthase activity"/>
    <property type="evidence" value="ECO:0007669"/>
    <property type="project" value="UniProtKB-EC"/>
</dbReference>
<dbReference type="Gene3D" id="3.60.120.10">
    <property type="entry name" value="Anthranilate synthase"/>
    <property type="match status" value="1"/>
</dbReference>
<dbReference type="InterPro" id="IPR005801">
    <property type="entry name" value="ADC_synthase"/>
</dbReference>
<dbReference type="NCBIfam" id="TIGR00553">
    <property type="entry name" value="pabB"/>
    <property type="match status" value="1"/>
</dbReference>
<organism evidence="5 6">
    <name type="scientific">Photobacterium aphoticum</name>
    <dbReference type="NCBI Taxonomy" id="754436"/>
    <lineage>
        <taxon>Bacteria</taxon>
        <taxon>Pseudomonadati</taxon>
        <taxon>Pseudomonadota</taxon>
        <taxon>Gammaproteobacteria</taxon>
        <taxon>Vibrionales</taxon>
        <taxon>Vibrionaceae</taxon>
        <taxon>Photobacterium</taxon>
    </lineage>
</organism>
<evidence type="ECO:0000256" key="2">
    <source>
        <dbReference type="ARBA" id="ARBA00022679"/>
    </source>
</evidence>
<dbReference type="PATRIC" id="fig|754436.4.peg.2070"/>
<evidence type="ECO:0000259" key="4">
    <source>
        <dbReference type="Pfam" id="PF04715"/>
    </source>
</evidence>
<dbReference type="PANTHER" id="PTHR11236:SF50">
    <property type="entry name" value="AMINODEOXYCHORISMATE SYNTHASE COMPONENT 1"/>
    <property type="match status" value="1"/>
</dbReference>
<proteinExistence type="predicted"/>
<gene>
    <name evidence="5" type="primary">pabB</name>
    <name evidence="5" type="ORF">ABT58_09780</name>
</gene>
<reference evidence="5 6" key="1">
    <citation type="submission" date="2015-05" db="EMBL/GenBank/DDBJ databases">
        <title>Photobacterium galathea sp. nov.</title>
        <authorList>
            <person name="Machado H."/>
            <person name="Gram L."/>
        </authorList>
    </citation>
    <scope>NUCLEOTIDE SEQUENCE [LARGE SCALE GENOMIC DNA]</scope>
    <source>
        <strain evidence="5 6">DSM 25995</strain>
    </source>
</reference>